<keyword evidence="7" id="KW-0137">Centromere</keyword>
<evidence type="ECO:0000256" key="5">
    <source>
        <dbReference type="ARBA" id="ARBA00022454"/>
    </source>
</evidence>
<dbReference type="Pfam" id="PF13092">
    <property type="entry name" value="CENP-L"/>
    <property type="match status" value="1"/>
</dbReference>
<dbReference type="Proteomes" id="UP001519460">
    <property type="component" value="Unassembled WGS sequence"/>
</dbReference>
<feature type="region of interest" description="Disordered" evidence="8">
    <location>
        <begin position="26"/>
        <end position="67"/>
    </location>
</feature>
<evidence type="ECO:0000256" key="1">
    <source>
        <dbReference type="ARBA" id="ARBA00004123"/>
    </source>
</evidence>
<evidence type="ECO:0000256" key="4">
    <source>
        <dbReference type="ARBA" id="ARBA00016380"/>
    </source>
</evidence>
<keyword evidence="10" id="KW-1185">Reference proteome</keyword>
<feature type="non-terminal residue" evidence="9">
    <location>
        <position position="446"/>
    </location>
</feature>
<evidence type="ECO:0000256" key="6">
    <source>
        <dbReference type="ARBA" id="ARBA00023242"/>
    </source>
</evidence>
<dbReference type="AlphaFoldDB" id="A0ABD0JJQ0"/>
<evidence type="ECO:0000256" key="8">
    <source>
        <dbReference type="SAM" id="MobiDB-lite"/>
    </source>
</evidence>
<dbReference type="EMBL" id="JACVVK020000418">
    <property type="protein sequence ID" value="KAK7474993.1"/>
    <property type="molecule type" value="Genomic_DNA"/>
</dbReference>
<dbReference type="GO" id="GO:0000775">
    <property type="term" value="C:chromosome, centromeric region"/>
    <property type="evidence" value="ECO:0007669"/>
    <property type="project" value="UniProtKB-SubCell"/>
</dbReference>
<keyword evidence="6" id="KW-0539">Nucleus</keyword>
<keyword evidence="5" id="KW-0158">Chromosome</keyword>
<evidence type="ECO:0000256" key="2">
    <source>
        <dbReference type="ARBA" id="ARBA00004584"/>
    </source>
</evidence>
<comment type="caution">
    <text evidence="9">The sequence shown here is derived from an EMBL/GenBank/DDBJ whole genome shotgun (WGS) entry which is preliminary data.</text>
</comment>
<dbReference type="GO" id="GO:0005634">
    <property type="term" value="C:nucleus"/>
    <property type="evidence" value="ECO:0007669"/>
    <property type="project" value="UniProtKB-SubCell"/>
</dbReference>
<protein>
    <recommendedName>
        <fullName evidence="4">Centromere protein L</fullName>
    </recommendedName>
</protein>
<comment type="similarity">
    <text evidence="3">Belongs to the CENP-L/IML3 family.</text>
</comment>
<name>A0ABD0JJQ0_9CAEN</name>
<sequence>MEDCETPRTAASTSLALPYTSARRTFPYKRTPHQRRIAGPKPTSASPVASGRLRRSPASKAAAGPVPLPGLTNKTWQVFHLSPLYGFSTQPQSLKQYGRSLASYLLQDRNKDVVADNGNGKQCALSIYEGVQVNAADPEAVQILVTNKTANGRGAGQVVLTAILCGVDLDSDPCSGLKKHFVYYPIMLVKATVALTSLLSSWLEQFWQVSIDLDVIVSIDLDVIVSIDLGVIVSIDLDVIVSIDLDVIVSIDLDRKSKPVELLYTVPAECEGVSRITYTIDANDCKVLWDSIHTTESEEFTGEEVGAFIKSLEEHFYECFKVKLWKMELSRVGTAVAYIGDGKLKIFSAEDAWQVLRFMSELALEQFQMLTPPSAPRGVASLGSSELCRHAAGAAAVAEAFPWLPVTRSILGVMMRQRQLAQGFAYLAYEDGDSRFYHLPSPSRWT</sequence>
<comment type="subcellular location">
    <subcellularLocation>
        <location evidence="2">Chromosome</location>
        <location evidence="2">Centromere</location>
    </subcellularLocation>
    <subcellularLocation>
        <location evidence="1">Nucleus</location>
    </subcellularLocation>
</comment>
<accession>A0ABD0JJQ0</accession>
<feature type="compositionally biased region" description="Basic residues" evidence="8">
    <location>
        <begin position="26"/>
        <end position="38"/>
    </location>
</feature>
<dbReference type="InterPro" id="IPR025204">
    <property type="entry name" value="CENP-L"/>
</dbReference>
<evidence type="ECO:0000256" key="7">
    <source>
        <dbReference type="ARBA" id="ARBA00023328"/>
    </source>
</evidence>
<evidence type="ECO:0000313" key="10">
    <source>
        <dbReference type="Proteomes" id="UP001519460"/>
    </source>
</evidence>
<gene>
    <name evidence="9" type="ORF">BaRGS_00033740</name>
</gene>
<dbReference type="PANTHER" id="PTHR31740">
    <property type="entry name" value="CENTROMERE PROTEIN L"/>
    <property type="match status" value="1"/>
</dbReference>
<evidence type="ECO:0000256" key="3">
    <source>
        <dbReference type="ARBA" id="ARBA00011060"/>
    </source>
</evidence>
<dbReference type="PANTHER" id="PTHR31740:SF2">
    <property type="entry name" value="CENTROMERE PROTEIN L"/>
    <property type="match status" value="1"/>
</dbReference>
<organism evidence="9 10">
    <name type="scientific">Batillaria attramentaria</name>
    <dbReference type="NCBI Taxonomy" id="370345"/>
    <lineage>
        <taxon>Eukaryota</taxon>
        <taxon>Metazoa</taxon>
        <taxon>Spiralia</taxon>
        <taxon>Lophotrochozoa</taxon>
        <taxon>Mollusca</taxon>
        <taxon>Gastropoda</taxon>
        <taxon>Caenogastropoda</taxon>
        <taxon>Sorbeoconcha</taxon>
        <taxon>Cerithioidea</taxon>
        <taxon>Batillariidae</taxon>
        <taxon>Batillaria</taxon>
    </lineage>
</organism>
<reference evidence="9 10" key="1">
    <citation type="journal article" date="2023" name="Sci. Data">
        <title>Genome assembly of the Korean intertidal mud-creeper Batillaria attramentaria.</title>
        <authorList>
            <person name="Patra A.K."/>
            <person name="Ho P.T."/>
            <person name="Jun S."/>
            <person name="Lee S.J."/>
            <person name="Kim Y."/>
            <person name="Won Y.J."/>
        </authorList>
    </citation>
    <scope>NUCLEOTIDE SEQUENCE [LARGE SCALE GENOMIC DNA]</scope>
    <source>
        <strain evidence="9">Wonlab-2016</strain>
    </source>
</reference>
<proteinExistence type="inferred from homology"/>
<evidence type="ECO:0000313" key="9">
    <source>
        <dbReference type="EMBL" id="KAK7474993.1"/>
    </source>
</evidence>